<evidence type="ECO:0000259" key="1">
    <source>
        <dbReference type="Pfam" id="PF01348"/>
    </source>
</evidence>
<protein>
    <recommendedName>
        <fullName evidence="1">Domain X domain-containing protein</fullName>
    </recommendedName>
</protein>
<evidence type="ECO:0000313" key="2">
    <source>
        <dbReference type="EMBL" id="GHO60997.1"/>
    </source>
</evidence>
<organism evidence="2 3">
    <name type="scientific">Ktedonobacter robiniae</name>
    <dbReference type="NCBI Taxonomy" id="2778365"/>
    <lineage>
        <taxon>Bacteria</taxon>
        <taxon>Bacillati</taxon>
        <taxon>Chloroflexota</taxon>
        <taxon>Ktedonobacteria</taxon>
        <taxon>Ktedonobacterales</taxon>
        <taxon>Ktedonobacteraceae</taxon>
        <taxon>Ktedonobacter</taxon>
    </lineage>
</organism>
<evidence type="ECO:0000313" key="3">
    <source>
        <dbReference type="Proteomes" id="UP000654345"/>
    </source>
</evidence>
<name>A0ABQ3V7T7_9CHLR</name>
<reference evidence="2 3" key="1">
    <citation type="journal article" date="2021" name="Int. J. Syst. Evol. Microbiol.">
        <title>Reticulibacter mediterranei gen. nov., sp. nov., within the new family Reticulibacteraceae fam. nov., and Ktedonospora formicarum gen. nov., sp. nov., Ktedonobacter robiniae sp. nov., Dictyobacter formicarum sp. nov. and Dictyobacter arantiisoli sp. nov., belonging to the class Ktedonobacteria.</title>
        <authorList>
            <person name="Yabe S."/>
            <person name="Zheng Y."/>
            <person name="Wang C.M."/>
            <person name="Sakai Y."/>
            <person name="Abe K."/>
            <person name="Yokota A."/>
            <person name="Donadio S."/>
            <person name="Cavaletti L."/>
            <person name="Monciardini P."/>
        </authorList>
    </citation>
    <scope>NUCLEOTIDE SEQUENCE [LARGE SCALE GENOMIC DNA]</scope>
    <source>
        <strain evidence="2 3">SOSP1-30</strain>
    </source>
</reference>
<accession>A0ABQ3V7T7</accession>
<dbReference type="Proteomes" id="UP000654345">
    <property type="component" value="Unassembled WGS sequence"/>
</dbReference>
<comment type="caution">
    <text evidence="2">The sequence shown here is derived from an EMBL/GenBank/DDBJ whole genome shotgun (WGS) entry which is preliminary data.</text>
</comment>
<feature type="domain" description="Domain X" evidence="1">
    <location>
        <begin position="3"/>
        <end position="66"/>
    </location>
</feature>
<keyword evidence="3" id="KW-1185">Reference proteome</keyword>
<dbReference type="InterPro" id="IPR024937">
    <property type="entry name" value="Domain_X"/>
</dbReference>
<sequence length="115" mass="13546">MELTTESDYAIVEKYQWKYRGLMQYYALAINIARLQTLHWTMRLSLLKTLASKHKATVNQMAKKYQTDMETPYGMMKCLEVRVERDGKKPLIAQFGGIPWRRQGKAILLDTPLYR</sequence>
<proteinExistence type="predicted"/>
<gene>
    <name evidence="2" type="ORF">KSB_94720</name>
</gene>
<dbReference type="Pfam" id="PF01348">
    <property type="entry name" value="Intron_maturas2"/>
    <property type="match status" value="1"/>
</dbReference>
<dbReference type="EMBL" id="BNJG01000008">
    <property type="protein sequence ID" value="GHO60997.1"/>
    <property type="molecule type" value="Genomic_DNA"/>
</dbReference>